<dbReference type="NCBIfam" id="TIGR02823">
    <property type="entry name" value="oxido_YhdH"/>
    <property type="match status" value="1"/>
</dbReference>
<proteinExistence type="predicted"/>
<reference evidence="2" key="1">
    <citation type="journal article" date="2024" name="Antonie Van Leeuwenhoek">
        <title>Bradyrhizobium ontarionense sp. nov., a novel bacterial symbiont isolated from Aeschynomene indica (Indian jointvetch), harbours photosynthesis, nitrogen fixation and nitrous oxide (N2O) reductase genes.</title>
        <authorList>
            <person name="Bromfield E.S.P."/>
            <person name="Cloutier S."/>
        </authorList>
    </citation>
    <scope>NUCLEOTIDE SEQUENCE</scope>
    <source>
        <strain evidence="2">A19</strain>
    </source>
</reference>
<organism evidence="2 3">
    <name type="scientific">Bradyrhizobium ontarionense</name>
    <dbReference type="NCBI Taxonomy" id="2898149"/>
    <lineage>
        <taxon>Bacteria</taxon>
        <taxon>Pseudomonadati</taxon>
        <taxon>Pseudomonadota</taxon>
        <taxon>Alphaproteobacteria</taxon>
        <taxon>Hyphomicrobiales</taxon>
        <taxon>Nitrobacteraceae</taxon>
        <taxon>Bradyrhizobium</taxon>
    </lineage>
</organism>
<dbReference type="SUPFAM" id="SSF50129">
    <property type="entry name" value="GroES-like"/>
    <property type="match status" value="1"/>
</dbReference>
<feature type="domain" description="Enoyl reductase (ER)" evidence="1">
    <location>
        <begin position="15"/>
        <end position="325"/>
    </location>
</feature>
<evidence type="ECO:0000313" key="3">
    <source>
        <dbReference type="Proteomes" id="UP001431010"/>
    </source>
</evidence>
<dbReference type="CDD" id="cd08288">
    <property type="entry name" value="MDR_yhdh"/>
    <property type="match status" value="1"/>
</dbReference>
<dbReference type="EMBL" id="CP088156">
    <property type="protein sequence ID" value="UFZ07336.1"/>
    <property type="molecule type" value="Genomic_DNA"/>
</dbReference>
<gene>
    <name evidence="2" type="ORF">LQG66_13940</name>
</gene>
<dbReference type="InterPro" id="IPR020843">
    <property type="entry name" value="ER"/>
</dbReference>
<dbReference type="RefSeq" id="WP_231326788.1">
    <property type="nucleotide sequence ID" value="NZ_CP088156.1"/>
</dbReference>
<keyword evidence="3" id="KW-1185">Reference proteome</keyword>
<evidence type="ECO:0000259" key="1">
    <source>
        <dbReference type="SMART" id="SM00829"/>
    </source>
</evidence>
<dbReference type="InterPro" id="IPR051397">
    <property type="entry name" value="Zn-ADH-like_protein"/>
</dbReference>
<dbReference type="SMART" id="SM00829">
    <property type="entry name" value="PKS_ER"/>
    <property type="match status" value="1"/>
</dbReference>
<name>A0ABY3RIP9_9BRAD</name>
<dbReference type="Proteomes" id="UP001431010">
    <property type="component" value="Chromosome"/>
</dbReference>
<sequence>MGTFKAIRIDKADKGTTATLTQFDEAELMDGDVTVKVEWSTLNYKDGLALTGKAPVVRRFPMIAGIDFAGTVEQSSHPQWKPGDAVICTGWGMGETHLGAYAEKARVKGDWLVGLPPGLAARDAMAIGTAGFTAMLAVLALEKHGLTPASGPVVVTGAAGGVGSVATAVLAKLGYHVIASTGRVAEAGYLKSLGAAEVIDRNELSGPAKPLARERWAGGIDSVGSNTLANLLSMTKYGGAVAACGLAAGMDLPSSVAPFILRGVCLLGIDSVMCPLPARKIAWARLAADLDRSKLAEITHEIALDQVAALGQQILAGQVRGRTVVRIS</sequence>
<accession>A0ABY3RIP9</accession>
<dbReference type="InterPro" id="IPR013154">
    <property type="entry name" value="ADH-like_N"/>
</dbReference>
<dbReference type="PANTHER" id="PTHR43677">
    <property type="entry name" value="SHORT-CHAIN DEHYDROGENASE/REDUCTASE"/>
    <property type="match status" value="1"/>
</dbReference>
<dbReference type="Pfam" id="PF08240">
    <property type="entry name" value="ADH_N"/>
    <property type="match status" value="1"/>
</dbReference>
<protein>
    <submittedName>
        <fullName evidence="2">Oxidoreductase</fullName>
    </submittedName>
</protein>
<dbReference type="InterPro" id="IPR036291">
    <property type="entry name" value="NAD(P)-bd_dom_sf"/>
</dbReference>
<dbReference type="Pfam" id="PF00107">
    <property type="entry name" value="ADH_zinc_N"/>
    <property type="match status" value="1"/>
</dbReference>
<dbReference type="InterPro" id="IPR013149">
    <property type="entry name" value="ADH-like_C"/>
</dbReference>
<dbReference type="PANTHER" id="PTHR43677:SF1">
    <property type="entry name" value="ACRYLYL-COA REDUCTASE ACUI-RELATED"/>
    <property type="match status" value="1"/>
</dbReference>
<dbReference type="SUPFAM" id="SSF51735">
    <property type="entry name" value="NAD(P)-binding Rossmann-fold domains"/>
    <property type="match status" value="1"/>
</dbReference>
<dbReference type="Gene3D" id="3.90.180.10">
    <property type="entry name" value="Medium-chain alcohol dehydrogenases, catalytic domain"/>
    <property type="match status" value="1"/>
</dbReference>
<evidence type="ECO:0000313" key="2">
    <source>
        <dbReference type="EMBL" id="UFZ07336.1"/>
    </source>
</evidence>
<dbReference type="InterPro" id="IPR011032">
    <property type="entry name" value="GroES-like_sf"/>
</dbReference>
<dbReference type="InterPro" id="IPR014188">
    <property type="entry name" value="Acrylyl-CoA_reductase_AcuI"/>
</dbReference>
<dbReference type="Gene3D" id="3.40.50.720">
    <property type="entry name" value="NAD(P)-binding Rossmann-like Domain"/>
    <property type="match status" value="1"/>
</dbReference>